<feature type="region of interest" description="Disordered" evidence="1">
    <location>
        <begin position="748"/>
        <end position="771"/>
    </location>
</feature>
<keyword evidence="3" id="KW-1185">Reference proteome</keyword>
<dbReference type="Pfam" id="PF08578">
    <property type="entry name" value="DUF1765"/>
    <property type="match status" value="1"/>
</dbReference>
<feature type="region of interest" description="Disordered" evidence="1">
    <location>
        <begin position="633"/>
        <end position="674"/>
    </location>
</feature>
<dbReference type="OrthoDB" id="296767at2759"/>
<feature type="compositionally biased region" description="Low complexity" evidence="1">
    <location>
        <begin position="748"/>
        <end position="759"/>
    </location>
</feature>
<dbReference type="InterPro" id="IPR013887">
    <property type="entry name" value="UPF0592"/>
</dbReference>
<organism evidence="2 3">
    <name type="scientific">Lachancea quebecensis</name>
    <dbReference type="NCBI Taxonomy" id="1654605"/>
    <lineage>
        <taxon>Eukaryota</taxon>
        <taxon>Fungi</taxon>
        <taxon>Dikarya</taxon>
        <taxon>Ascomycota</taxon>
        <taxon>Saccharomycotina</taxon>
        <taxon>Saccharomycetes</taxon>
        <taxon>Saccharomycetales</taxon>
        <taxon>Saccharomycetaceae</taxon>
        <taxon>Lachancea</taxon>
    </lineage>
</organism>
<dbReference type="Proteomes" id="UP000236544">
    <property type="component" value="Unassembled WGS sequence"/>
</dbReference>
<evidence type="ECO:0000313" key="3">
    <source>
        <dbReference type="Proteomes" id="UP000236544"/>
    </source>
</evidence>
<feature type="region of interest" description="Disordered" evidence="1">
    <location>
        <begin position="692"/>
        <end position="734"/>
    </location>
</feature>
<gene>
    <name evidence="2" type="ORF">LAQU0_S01e02234g</name>
</gene>
<accession>A0A0P1KWQ4</accession>
<evidence type="ECO:0000313" key="2">
    <source>
        <dbReference type="EMBL" id="CUS20243.1"/>
    </source>
</evidence>
<dbReference type="AlphaFoldDB" id="A0A0P1KWQ4"/>
<name>A0A0P1KWQ4_9SACH</name>
<proteinExistence type="predicted"/>
<feature type="compositionally biased region" description="Polar residues" evidence="1">
    <location>
        <begin position="651"/>
        <end position="662"/>
    </location>
</feature>
<evidence type="ECO:0000256" key="1">
    <source>
        <dbReference type="SAM" id="MobiDB-lite"/>
    </source>
</evidence>
<feature type="compositionally biased region" description="Polar residues" evidence="1">
    <location>
        <begin position="697"/>
        <end position="708"/>
    </location>
</feature>
<protein>
    <submittedName>
        <fullName evidence="2">LAQU0S01e02234g1_1</fullName>
    </submittedName>
</protein>
<sequence length="1044" mass="117185">MEGPKTEARLLHSLNKFIALISHVDSSGQAKAAPNSKLVANFLRLNLLSGLRVAQQASSIVESREAKERDILVQWWITLLNFLNSDVSDSDEQPNSPLLSIELLSVSLECVSRILTLLIVTAGEDAGYKRDLEVYSYHTLLTVHYVTNRLITNTKKRKQLSGNASLHPSQLKVKLAYYSDYNALLNAFMGKLMAYAFYFLDSCFDYDYSILAFLEPCIVPVSRSFVAVPWKTKDFRVVQKRPNEQSSISRPNQNGRIFQVMISYLRNDIVFMAFYWHYWYIALKLLSTSGINEISLENLPGCSFLSWYLGKCIDGDFQSFTRYVKSQESDITQHNKIHANHSSATSEQMNNFVFVNFKTIKLWECIRTLIGCVHPALPTLLKSLVSFHDSIQFRKISKIPSHDFLLGNLAYNRVLQFIIFQFETVPQYLECLDWRKWCHGIMRMLKTLNVNCQSVALLALFNIWKFIPSRNALKGDMSYLLSTVLWKHLALETHYDVIRILFFKIIVFHLLDNEIDEDGSVKCRVLRNLQNAYIRASELSNFVSCEPLADHSKDSLLFHMNKKLILSSTEFTDEETLVNDNDEVKTFDRRKAILIPSVISVASIRPMVVLGRGKYPFDVLDEMVLKAAKKAASRRREAINASPPPKESIVSRANRSTSFSSRGTDDSTADEEDQGNAISSALGSLFSKLGSSSFKSTQKPKTPTSNKLSKVYIQSRQRKNSSQSSSSERKLDCESTEMISMYSSLSAASSVSGNKSGSSLELRTHPSNSSMNIGFHRSHPVKDDHGKSLPPQPLKKKKLLAPPEQKFSGEINGRRSIQWMFRLITAPMSGSSSSALSKVQEANDRWGCVTARTYDKPLPATADSSDTLGCDLDLGSLNTSLSDFELHEADFPNTLQSSSKNTSESPTQNLPYPDFLSLGASTIDSIEGSDDIGNISVSQWGLDIQTSFTNILTEPDESGQLESFAKLADSGANLPSVAVMKQRTELCKLIKLIDVFNCTIKERCNFADMFHDGNAQILMDSEIGTFRSPQFGSRSTINAQIDFL</sequence>
<dbReference type="EMBL" id="LN890560">
    <property type="protein sequence ID" value="CUS20243.1"/>
    <property type="molecule type" value="Genomic_DNA"/>
</dbReference>
<reference evidence="3" key="1">
    <citation type="submission" date="2015-10" db="EMBL/GenBank/DDBJ databases">
        <authorList>
            <person name="Devillers H."/>
        </authorList>
    </citation>
    <scope>NUCLEOTIDE SEQUENCE [LARGE SCALE GENOMIC DNA]</scope>
</reference>